<feature type="transmembrane region" description="Helical" evidence="4">
    <location>
        <begin position="1274"/>
        <end position="1294"/>
    </location>
</feature>
<gene>
    <name evidence="5" type="ORF">PPRIM_AZ9-3.1.T0180406</name>
</gene>
<protein>
    <submittedName>
        <fullName evidence="5">Uncharacterized protein</fullName>
    </submittedName>
</protein>
<evidence type="ECO:0000256" key="3">
    <source>
        <dbReference type="ARBA" id="ARBA00023157"/>
    </source>
</evidence>
<keyword evidence="4" id="KW-1133">Transmembrane helix</keyword>
<keyword evidence="2" id="KW-0677">Repeat</keyword>
<sequence>MFINLKDTLNLNQELLRVIILSLIIRSASSQTLVYSNFFGDFSYSNDWFIQGTYSGPVSYCGSSKIFGGSPEFSYNTHIIKTFNLPPHYQLRFQFKFWHLDNWGGEYLKVYVDNVEAHVQSYSSEYSLPSICGTPGSNYGDGTATVSRVLTHYSSTAQILINGQENYWGISEFQLLVDKCATGCQICDASKCYLQKLYIKKLDPINFDSTYGWIYGNQNMNTYAVCLDQNYLKSPSSDLTKIIPLTNHDNISLRLKIMTFNSDPHSVQVFIDNVLVLTSNLSKQVYTQTDFCDVMTLSQVQILEYQHTKSTIQIQVVSTWSAKYYCVPTQYSACQSILGISDFELFIHPYTSNSHICTDQNNIPFDGCFSNIYDCVVGCSNCVKGVCIKCKIGWEYQKQQRICMPICGDSIITHLEECDDGNIIPYDGCYLCKFSCQKFCKICKFGKCLECLQSYKMIENKCIYIYNYYDGPQFRQQIEFNNQITNFIENGFYQHILLNDYQRSLQQIQQLDCNQQSYGIFGYYYNQCSIDRIINCKIQLFDICLECQSYYYLQSNNKECNPICGDGVIVKNEICDDQNNFQFDFCYKCQQSCQLECKQCNQSQCYDCIDGWSLINNYCYQICGDGMQAFNTQEQCDDGNYDPYDGCYECKYECDQNCFYCSDYNICMICNQYFKLIDNTYCVPICGDGIIVQGLEDCEDLNDIQYDGCYQCIYQCEINCTKCNQGICQECIEGFELTLQGCQRIINYDQDESNIDDEYIKVQKQCGDGLISNDEQCDDWNYLNNDGCSNDCIIDIGWVCNDEEPSKCYKITNILISYLNQTYQHQYVKLSFSNLVKLKEPSKDITESLICLIDNLEQNEYNITIYPVINFDDVQFVAAMFDIKITIFQPMQTQPNLTVTFNTQIIDINDILINQQQQQLLLQKPNVLDSSQLQAANSFQELGNKLMLGLGIISIIMLLFGRIDLSLEILDTLLFQTYLKFINVKYPQNLQIYFESSDFVSINPILINFKISGFFDETIGVNYIQSYGKLSEYQVNADLFTNIKGQILQLSVIVFLLMFSKLYQKMFLDYCFTSKYFYCIRKSKSRCIEFLALKYYQMIKKLLGLKNLFNLGGLRQIFYANSWDLLFKVILFLKSNNQYDYRTVLSYLFSIGSLILVIFFLSSHFQKQNGKINLTYVRNEQHEGIILFKKLSFIIILIVLQNAGAFQCLMMAVLTFSYIGLVFTIKLIKQKFDLFIVIWMEAPVMLFTITSILYCTDFQQHLSLDQQILLGFGQIGILLISLLGPVIRFNYIMYKQIKAYLSKRKQNEIVQLVTQSNLFAVVDM</sequence>
<feature type="transmembrane region" description="Helical" evidence="4">
    <location>
        <begin position="1047"/>
        <end position="1064"/>
    </location>
</feature>
<keyword evidence="6" id="KW-1185">Reference proteome</keyword>
<evidence type="ECO:0000256" key="2">
    <source>
        <dbReference type="ARBA" id="ARBA00022737"/>
    </source>
</evidence>
<keyword evidence="1" id="KW-0732">Signal</keyword>
<dbReference type="SMART" id="SM00261">
    <property type="entry name" value="FU"/>
    <property type="match status" value="3"/>
</dbReference>
<keyword evidence="4" id="KW-0472">Membrane</keyword>
<dbReference type="EMBL" id="CAJJDM010000014">
    <property type="protein sequence ID" value="CAD8051933.1"/>
    <property type="molecule type" value="Genomic_DNA"/>
</dbReference>
<feature type="transmembrane region" description="Helical" evidence="4">
    <location>
        <begin position="1209"/>
        <end position="1228"/>
    </location>
</feature>
<organism evidence="5 6">
    <name type="scientific">Paramecium primaurelia</name>
    <dbReference type="NCBI Taxonomy" id="5886"/>
    <lineage>
        <taxon>Eukaryota</taxon>
        <taxon>Sar</taxon>
        <taxon>Alveolata</taxon>
        <taxon>Ciliophora</taxon>
        <taxon>Intramacronucleata</taxon>
        <taxon>Oligohymenophorea</taxon>
        <taxon>Peniculida</taxon>
        <taxon>Parameciidae</taxon>
        <taxon>Paramecium</taxon>
    </lineage>
</organism>
<evidence type="ECO:0000313" key="6">
    <source>
        <dbReference type="Proteomes" id="UP000688137"/>
    </source>
</evidence>
<keyword evidence="3" id="KW-1015">Disulfide bond</keyword>
<dbReference type="InterPro" id="IPR011936">
    <property type="entry name" value="Myxo_disulph_rpt"/>
</dbReference>
<accession>A0A8S1KBN7</accession>
<evidence type="ECO:0000256" key="4">
    <source>
        <dbReference type="SAM" id="Phobius"/>
    </source>
</evidence>
<dbReference type="OMA" id="NAGAFQC"/>
<keyword evidence="4" id="KW-0812">Transmembrane</keyword>
<dbReference type="InterPro" id="IPR006212">
    <property type="entry name" value="Furin_repeat"/>
</dbReference>
<dbReference type="NCBIfam" id="TIGR02232">
    <property type="entry name" value="myxo_disulf_rpt"/>
    <property type="match status" value="2"/>
</dbReference>
<proteinExistence type="predicted"/>
<name>A0A8S1KBN7_PARPR</name>
<evidence type="ECO:0000313" key="5">
    <source>
        <dbReference type="EMBL" id="CAD8051933.1"/>
    </source>
</evidence>
<comment type="caution">
    <text evidence="5">The sequence shown here is derived from an EMBL/GenBank/DDBJ whole genome shotgun (WGS) entry which is preliminary data.</text>
</comment>
<dbReference type="PANTHER" id="PTHR38934">
    <property type="entry name" value="HYPHALLY REGULATED CELL WALL PROTEIN 1"/>
    <property type="match status" value="1"/>
</dbReference>
<dbReference type="PANTHER" id="PTHR38934:SF6">
    <property type="entry name" value="CHROMOSOME UNDETERMINED SCAFFOLD_176, WHOLE GENOME SHOTGUN SEQUENCE"/>
    <property type="match status" value="1"/>
</dbReference>
<reference evidence="5" key="1">
    <citation type="submission" date="2021-01" db="EMBL/GenBank/DDBJ databases">
        <authorList>
            <consortium name="Genoscope - CEA"/>
            <person name="William W."/>
        </authorList>
    </citation>
    <scope>NUCLEOTIDE SEQUENCE</scope>
</reference>
<feature type="transmembrane region" description="Helical" evidence="4">
    <location>
        <begin position="1144"/>
        <end position="1163"/>
    </location>
</feature>
<dbReference type="Proteomes" id="UP000688137">
    <property type="component" value="Unassembled WGS sequence"/>
</dbReference>
<dbReference type="Pfam" id="PF13948">
    <property type="entry name" value="DUF4215"/>
    <property type="match status" value="5"/>
</dbReference>
<feature type="transmembrane region" description="Helical" evidence="4">
    <location>
        <begin position="1235"/>
        <end position="1254"/>
    </location>
</feature>
<evidence type="ECO:0000256" key="1">
    <source>
        <dbReference type="ARBA" id="ARBA00022729"/>
    </source>
</evidence>